<dbReference type="EMBL" id="JADEXF010000071">
    <property type="protein sequence ID" value="MBE9104058.1"/>
    <property type="molecule type" value="Genomic_DNA"/>
</dbReference>
<feature type="transmembrane region" description="Helical" evidence="1">
    <location>
        <begin position="198"/>
        <end position="219"/>
    </location>
</feature>
<keyword evidence="3" id="KW-1185">Reference proteome</keyword>
<comment type="caution">
    <text evidence="2">The sequence shown here is derived from an EMBL/GenBank/DDBJ whole genome shotgun (WGS) entry which is preliminary data.</text>
</comment>
<keyword evidence="1" id="KW-1133">Transmembrane helix</keyword>
<accession>A0ABR9TUL4</accession>
<keyword evidence="1" id="KW-0472">Membrane</keyword>
<evidence type="ECO:0000313" key="2">
    <source>
        <dbReference type="EMBL" id="MBE9104058.1"/>
    </source>
</evidence>
<evidence type="ECO:0000313" key="3">
    <source>
        <dbReference type="Proteomes" id="UP000647836"/>
    </source>
</evidence>
<gene>
    <name evidence="2" type="ORF">IQ229_03595</name>
</gene>
<proteinExistence type="predicted"/>
<dbReference type="RefSeq" id="WP_194041353.1">
    <property type="nucleotide sequence ID" value="NZ_JADEXF010000071.1"/>
</dbReference>
<dbReference type="Proteomes" id="UP000647836">
    <property type="component" value="Unassembled WGS sequence"/>
</dbReference>
<name>A0ABR9TUL4_9NOSO</name>
<organism evidence="2 3">
    <name type="scientific">Nostoc cf. edaphicum LEGE 07299</name>
    <dbReference type="NCBI Taxonomy" id="2777974"/>
    <lineage>
        <taxon>Bacteria</taxon>
        <taxon>Bacillati</taxon>
        <taxon>Cyanobacteriota</taxon>
        <taxon>Cyanophyceae</taxon>
        <taxon>Nostocales</taxon>
        <taxon>Nostocaceae</taxon>
        <taxon>Nostoc</taxon>
    </lineage>
</organism>
<evidence type="ECO:0000256" key="1">
    <source>
        <dbReference type="SAM" id="Phobius"/>
    </source>
</evidence>
<keyword evidence="1" id="KW-0812">Transmembrane</keyword>
<sequence length="358" mass="40822">MTIQAWTFLVSRNQSIDYKTVVAPDFISEAKIRSLLTKVTEEDFTESGRISIREVNGSEIGNFTVVFRSVKARNNDIGEEGNEVLKDAVGREIYWVEGLVFQKNLSEMQYKIGESHLDRAHRELQEKYREFWYEDKLSISYVINLVKVTSESDNRFRVIEPLVITLRPQLAEYQLPKKKELKNYKYPHGKPMRNKTSLFRLVLIAITALLLTGIVWKVWSDSQSKICLYVTRDVQIEFHLPNQTLSSPKVLPGIEGLKKLKKENEAAWILLNGSLEVEKSLANQIKTEVDKQKERTLKAGSLTIVPDGKTSSKLNIKNHPIDLAIALLQNKTVTSGKLQATIIEPISQKASFCNALKM</sequence>
<reference evidence="2 3" key="1">
    <citation type="submission" date="2020-10" db="EMBL/GenBank/DDBJ databases">
        <authorList>
            <person name="Castelo-Branco R."/>
            <person name="Eusebio N."/>
            <person name="Adriana R."/>
            <person name="Vieira A."/>
            <person name="Brugerolle De Fraissinette N."/>
            <person name="Rezende De Castro R."/>
            <person name="Schneider M.P."/>
            <person name="Vasconcelos V."/>
            <person name="Leao P.N."/>
        </authorList>
    </citation>
    <scope>NUCLEOTIDE SEQUENCE [LARGE SCALE GENOMIC DNA]</scope>
    <source>
        <strain evidence="2 3">LEGE 07299</strain>
    </source>
</reference>
<protein>
    <submittedName>
        <fullName evidence="2">Uncharacterized protein</fullName>
    </submittedName>
</protein>